<feature type="compositionally biased region" description="Pro residues" evidence="1">
    <location>
        <begin position="136"/>
        <end position="146"/>
    </location>
</feature>
<evidence type="ECO:0000313" key="4">
    <source>
        <dbReference type="Proteomes" id="UP001597180"/>
    </source>
</evidence>
<accession>A0ABW3UKA0</accession>
<keyword evidence="4" id="KW-1185">Reference proteome</keyword>
<feature type="transmembrane region" description="Helical" evidence="2">
    <location>
        <begin position="6"/>
        <end position="26"/>
    </location>
</feature>
<dbReference type="EMBL" id="JBHTLU010000012">
    <property type="protein sequence ID" value="MFD1219970.1"/>
    <property type="molecule type" value="Genomic_DNA"/>
</dbReference>
<comment type="caution">
    <text evidence="3">The sequence shown here is derived from an EMBL/GenBank/DDBJ whole genome shotgun (WGS) entry which is preliminary data.</text>
</comment>
<dbReference type="RefSeq" id="WP_345594309.1">
    <property type="nucleotide sequence ID" value="NZ_BAABJG010000055.1"/>
</dbReference>
<evidence type="ECO:0000313" key="3">
    <source>
        <dbReference type="EMBL" id="MFD1219970.1"/>
    </source>
</evidence>
<evidence type="ECO:0000256" key="2">
    <source>
        <dbReference type="SAM" id="Phobius"/>
    </source>
</evidence>
<protein>
    <submittedName>
        <fullName evidence="3">DHHW family protein</fullName>
    </submittedName>
</protein>
<keyword evidence="2" id="KW-1133">Transmembrane helix</keyword>
<sequence>MKLGQYLQIGFFLLFIYLGTGLMWSLGGNRVFSETENRNLAPLPQWSTHALWSGQYLHDIENYVADHVPYRDALVGLSKLVEAWEGLTLSQDAVIVASNADNTGQAAVHADEEPAATMNQPPSQGPEVTVRIPDAAPTPVPSPQPKPDMESKAQKPGHVIGKVLIVEHRAVNLFSYISSAGKLYAETINHVKAAMDAHFNAKIPVSVLIAPTGAEFMQSEQLRKLSASQQEAIHEVYQQLNPDITPVDALSMLQNHAEDAIFFRTDHHWTATGAYYGYAAFMKAKGESPIPLEKYEKAEVAGFLGSLYSATRNSKLEKHPDMIVVYKPYVKHEYTVHYAGPLKMDLLDMSHAQKKNKYRIFLSGDRPWGRITTEINNGKRLAVIKDSYGNALIPFLLPHYNEIYVIDPRQFTKSLVPFMEEHQIQELLFINNSDVLSNPDFMQLVRGMS</sequence>
<dbReference type="InterPro" id="IPR025945">
    <property type="entry name" value="DHHW"/>
</dbReference>
<keyword evidence="2" id="KW-0472">Membrane</keyword>
<dbReference type="Pfam" id="PF14286">
    <property type="entry name" value="DHHW"/>
    <property type="match status" value="1"/>
</dbReference>
<feature type="region of interest" description="Disordered" evidence="1">
    <location>
        <begin position="105"/>
        <end position="153"/>
    </location>
</feature>
<evidence type="ECO:0000256" key="1">
    <source>
        <dbReference type="SAM" id="MobiDB-lite"/>
    </source>
</evidence>
<gene>
    <name evidence="3" type="ORF">ACFQ4B_07560</name>
</gene>
<proteinExistence type="predicted"/>
<organism evidence="3 4">
    <name type="scientific">Paenibacillus vulneris</name>
    <dbReference type="NCBI Taxonomy" id="1133364"/>
    <lineage>
        <taxon>Bacteria</taxon>
        <taxon>Bacillati</taxon>
        <taxon>Bacillota</taxon>
        <taxon>Bacilli</taxon>
        <taxon>Bacillales</taxon>
        <taxon>Paenibacillaceae</taxon>
        <taxon>Paenibacillus</taxon>
    </lineage>
</organism>
<keyword evidence="2" id="KW-0812">Transmembrane</keyword>
<dbReference type="Proteomes" id="UP001597180">
    <property type="component" value="Unassembled WGS sequence"/>
</dbReference>
<reference evidence="4" key="1">
    <citation type="journal article" date="2019" name="Int. J. Syst. Evol. Microbiol.">
        <title>The Global Catalogue of Microorganisms (GCM) 10K type strain sequencing project: providing services to taxonomists for standard genome sequencing and annotation.</title>
        <authorList>
            <consortium name="The Broad Institute Genomics Platform"/>
            <consortium name="The Broad Institute Genome Sequencing Center for Infectious Disease"/>
            <person name="Wu L."/>
            <person name="Ma J."/>
        </authorList>
    </citation>
    <scope>NUCLEOTIDE SEQUENCE [LARGE SCALE GENOMIC DNA]</scope>
    <source>
        <strain evidence="4">CCUG 53270</strain>
    </source>
</reference>
<name>A0ABW3UKA0_9BACL</name>